<evidence type="ECO:0000256" key="3">
    <source>
        <dbReference type="ARBA" id="ARBA00004479"/>
    </source>
</evidence>
<dbReference type="CDD" id="cd00108">
    <property type="entry name" value="KR"/>
    <property type="match status" value="1"/>
</dbReference>
<dbReference type="InterPro" id="IPR038178">
    <property type="entry name" value="Kringle_sf"/>
</dbReference>
<dbReference type="PROSITE" id="PS01180">
    <property type="entry name" value="CUB"/>
    <property type="match status" value="2"/>
</dbReference>
<evidence type="ECO:0000256" key="2">
    <source>
        <dbReference type="ARBA" id="ARBA00004162"/>
    </source>
</evidence>
<dbReference type="InterPro" id="IPR018056">
    <property type="entry name" value="Kringle_CS"/>
</dbReference>
<dbReference type="KEGG" id="bbel:109466314"/>
<protein>
    <submittedName>
        <fullName evidence="22">Uncharacterized protein LOC109466314</fullName>
    </submittedName>
</protein>
<dbReference type="Pfam" id="PF00431">
    <property type="entry name" value="CUB"/>
    <property type="match status" value="2"/>
</dbReference>
<dbReference type="SUPFAM" id="SSF49854">
    <property type="entry name" value="Spermadhesin, CUB domain"/>
    <property type="match status" value="2"/>
</dbReference>
<keyword evidence="15" id="KW-0472">Membrane</keyword>
<keyword evidence="5 11" id="KW-0420">Kringle</keyword>
<gene>
    <name evidence="22" type="primary">LOC109466314</name>
</gene>
<dbReference type="CDD" id="cd00033">
    <property type="entry name" value="CCP"/>
    <property type="match status" value="1"/>
</dbReference>
<dbReference type="PROSITE" id="PS00021">
    <property type="entry name" value="KRINGLE_1"/>
    <property type="match status" value="1"/>
</dbReference>
<dbReference type="InterPro" id="IPR002172">
    <property type="entry name" value="LDrepeatLR_classA_rpt"/>
</dbReference>
<feature type="domain" description="CUB" evidence="17">
    <location>
        <begin position="353"/>
        <end position="480"/>
    </location>
</feature>
<keyword evidence="21" id="KW-1185">Reference proteome</keyword>
<dbReference type="SMART" id="SM00192">
    <property type="entry name" value="LDLa"/>
    <property type="match status" value="2"/>
</dbReference>
<dbReference type="PROSITE" id="PS50923">
    <property type="entry name" value="SUSHI"/>
    <property type="match status" value="1"/>
</dbReference>
<dbReference type="SUPFAM" id="SSF57424">
    <property type="entry name" value="LDL receptor-like module"/>
    <property type="match status" value="2"/>
</dbReference>
<evidence type="ECO:0000256" key="1">
    <source>
        <dbReference type="ARBA" id="ARBA00004141"/>
    </source>
</evidence>
<dbReference type="InterPro" id="IPR000436">
    <property type="entry name" value="Sushi_SCR_CCP_dom"/>
</dbReference>
<dbReference type="CDD" id="cd00041">
    <property type="entry name" value="CUB"/>
    <property type="match status" value="2"/>
</dbReference>
<keyword evidence="8 13" id="KW-1015">Disulfide bond</keyword>
<dbReference type="SUPFAM" id="SSF57535">
    <property type="entry name" value="Complement control module/SCR domain"/>
    <property type="match status" value="1"/>
</dbReference>
<feature type="transmembrane region" description="Helical" evidence="15">
    <location>
        <begin position="1041"/>
        <end position="1067"/>
    </location>
</feature>
<dbReference type="Gene3D" id="2.40.20.10">
    <property type="entry name" value="Plasminogen Kringle 4"/>
    <property type="match status" value="1"/>
</dbReference>
<comment type="caution">
    <text evidence="11">Lacks conserved residue(s) required for the propagation of feature annotation.</text>
</comment>
<keyword evidence="13" id="KW-0768">Sushi</keyword>
<evidence type="ECO:0000259" key="18">
    <source>
        <dbReference type="PROSITE" id="PS50038"/>
    </source>
</evidence>
<dbReference type="GeneID" id="109466314"/>
<dbReference type="InterPro" id="IPR000001">
    <property type="entry name" value="Kringle"/>
</dbReference>
<feature type="transmembrane region" description="Helical" evidence="15">
    <location>
        <begin position="1015"/>
        <end position="1035"/>
    </location>
</feature>
<dbReference type="Pfam" id="PF00057">
    <property type="entry name" value="Ldl_recept_a"/>
    <property type="match status" value="2"/>
</dbReference>
<evidence type="ECO:0000256" key="9">
    <source>
        <dbReference type="PROSITE-ProRule" id="PRU00059"/>
    </source>
</evidence>
<dbReference type="SUPFAM" id="SSF63501">
    <property type="entry name" value="Frizzled cysteine-rich domain"/>
    <property type="match status" value="2"/>
</dbReference>
<feature type="disulfide bond" evidence="9">
    <location>
        <begin position="31"/>
        <end position="58"/>
    </location>
</feature>
<evidence type="ECO:0000256" key="14">
    <source>
        <dbReference type="SAM" id="Coils"/>
    </source>
</evidence>
<evidence type="ECO:0000259" key="19">
    <source>
        <dbReference type="PROSITE" id="PS50070"/>
    </source>
</evidence>
<dbReference type="CDD" id="cd00112">
    <property type="entry name" value="LDLa"/>
    <property type="match status" value="2"/>
</dbReference>
<dbReference type="FunFam" id="2.70.170.10:FF:000064">
    <property type="entry name" value="Uncharacterized protein"/>
    <property type="match status" value="1"/>
</dbReference>
<dbReference type="CDD" id="cd19051">
    <property type="entry name" value="LGIC_TM_cation"/>
    <property type="match status" value="1"/>
</dbReference>
<dbReference type="PROSITE" id="PS50068">
    <property type="entry name" value="LDLRA_2"/>
    <property type="match status" value="2"/>
</dbReference>
<evidence type="ECO:0000256" key="6">
    <source>
        <dbReference type="ARBA" id="ARBA00022741"/>
    </source>
</evidence>
<feature type="disulfide bond" evidence="9">
    <location>
        <begin position="353"/>
        <end position="380"/>
    </location>
</feature>
<keyword evidence="6" id="KW-0547">Nucleotide-binding</keyword>
<dbReference type="SMART" id="SM00130">
    <property type="entry name" value="KR"/>
    <property type="match status" value="1"/>
</dbReference>
<keyword evidence="15" id="KW-0812">Transmembrane</keyword>
<dbReference type="InterPro" id="IPR036734">
    <property type="entry name" value="Neur_chan_lig-bd_sf"/>
</dbReference>
<feature type="signal peptide" evidence="16">
    <location>
        <begin position="1"/>
        <end position="28"/>
    </location>
</feature>
<evidence type="ECO:0000259" key="20">
    <source>
        <dbReference type="PROSITE" id="PS50923"/>
    </source>
</evidence>
<dbReference type="GO" id="GO:0005230">
    <property type="term" value="F:extracellular ligand-gated monoatomic ion channel activity"/>
    <property type="evidence" value="ECO:0007669"/>
    <property type="project" value="InterPro"/>
</dbReference>
<keyword evidence="15" id="KW-1133">Transmembrane helix</keyword>
<feature type="disulfide bond" evidence="13">
    <location>
        <begin position="749"/>
        <end position="776"/>
    </location>
</feature>
<feature type="domain" description="Kringle" evidence="19">
    <location>
        <begin position="645"/>
        <end position="716"/>
    </location>
</feature>
<dbReference type="Gene3D" id="1.10.2000.10">
    <property type="entry name" value="Frizzled cysteine-rich domain"/>
    <property type="match status" value="2"/>
</dbReference>
<keyword evidence="16" id="KW-0732">Signal</keyword>
<dbReference type="InterPro" id="IPR013806">
    <property type="entry name" value="Kringle-like"/>
</dbReference>
<dbReference type="PROSITE" id="PS50038">
    <property type="entry name" value="FZ"/>
    <property type="match status" value="2"/>
</dbReference>
<evidence type="ECO:0000256" key="16">
    <source>
        <dbReference type="SAM" id="SignalP"/>
    </source>
</evidence>
<feature type="disulfide bond" evidence="10">
    <location>
        <begin position="575"/>
        <end position="613"/>
    </location>
</feature>
<feature type="transmembrane region" description="Helical" evidence="15">
    <location>
        <begin position="989"/>
        <end position="1008"/>
    </location>
</feature>
<dbReference type="Gene3D" id="2.10.70.10">
    <property type="entry name" value="Complement Module, domain 1"/>
    <property type="match status" value="1"/>
</dbReference>
<dbReference type="RefSeq" id="XP_019619589.1">
    <property type="nucleotide sequence ID" value="XM_019764030.1"/>
</dbReference>
<dbReference type="SMART" id="SM00063">
    <property type="entry name" value="FRI"/>
    <property type="match status" value="1"/>
</dbReference>
<dbReference type="Pfam" id="PF00084">
    <property type="entry name" value="Sushi"/>
    <property type="match status" value="1"/>
</dbReference>
<evidence type="ECO:0000256" key="10">
    <source>
        <dbReference type="PROSITE-ProRule" id="PRU00090"/>
    </source>
</evidence>
<feature type="domain" description="FZ" evidence="18">
    <location>
        <begin position="210"/>
        <end position="333"/>
    </location>
</feature>
<dbReference type="InterPro" id="IPR036790">
    <property type="entry name" value="Frizzled_dom_sf"/>
</dbReference>
<dbReference type="Pfam" id="PF02931">
    <property type="entry name" value="Neur_chan_LBD"/>
    <property type="match status" value="1"/>
</dbReference>
<dbReference type="PRINTS" id="PR00261">
    <property type="entry name" value="LDLRECEPTOR"/>
</dbReference>
<dbReference type="InterPro" id="IPR035976">
    <property type="entry name" value="Sushi/SCR/CCP_sf"/>
</dbReference>
<dbReference type="InterPro" id="IPR000859">
    <property type="entry name" value="CUB_dom"/>
</dbReference>
<dbReference type="Gene3D" id="4.10.400.10">
    <property type="entry name" value="Low-density Lipoprotein Receptor"/>
    <property type="match status" value="2"/>
</dbReference>
<comment type="subcellular location">
    <subcellularLocation>
        <location evidence="2">Cell membrane</location>
        <topology evidence="2">Single-pass membrane protein</topology>
    </subcellularLocation>
    <subcellularLocation>
        <location evidence="1">Membrane</location>
        <topology evidence="1">Multi-pass membrane protein</topology>
    </subcellularLocation>
    <subcellularLocation>
        <location evidence="3">Membrane</location>
        <topology evidence="3">Single-pass type I membrane protein</topology>
    </subcellularLocation>
</comment>
<evidence type="ECO:0000256" key="15">
    <source>
        <dbReference type="SAM" id="Phobius"/>
    </source>
</evidence>
<dbReference type="InterPro" id="IPR036055">
    <property type="entry name" value="LDL_receptor-like_sf"/>
</dbReference>
<dbReference type="PANTHER" id="PTHR46335">
    <property type="entry name" value="CUBILIN"/>
    <property type="match status" value="1"/>
</dbReference>
<dbReference type="Gene3D" id="2.70.170.10">
    <property type="entry name" value="Neurotransmitter-gated ion-channel ligand-binding domain"/>
    <property type="match status" value="1"/>
</dbReference>
<dbReference type="SUPFAM" id="SSF63712">
    <property type="entry name" value="Nicotinic receptor ligand binding domain-like"/>
    <property type="match status" value="1"/>
</dbReference>
<dbReference type="Pfam" id="PF02932">
    <property type="entry name" value="Neur_chan_memb"/>
    <property type="match status" value="1"/>
</dbReference>
<feature type="coiled-coil region" evidence="14">
    <location>
        <begin position="1148"/>
        <end position="1175"/>
    </location>
</feature>
<dbReference type="Pfam" id="PF00051">
    <property type="entry name" value="Kringle"/>
    <property type="match status" value="1"/>
</dbReference>
<dbReference type="SMART" id="SM00032">
    <property type="entry name" value="CCP"/>
    <property type="match status" value="1"/>
</dbReference>
<dbReference type="PANTHER" id="PTHR46335:SF1">
    <property type="entry name" value="CUBILIN"/>
    <property type="match status" value="1"/>
</dbReference>
<feature type="domain" description="FZ" evidence="18">
    <location>
        <begin position="519"/>
        <end position="640"/>
    </location>
</feature>
<evidence type="ECO:0000256" key="11">
    <source>
        <dbReference type="PROSITE-ProRule" id="PRU00121"/>
    </source>
</evidence>
<dbReference type="PRINTS" id="PR00018">
    <property type="entry name" value="KRINGLE"/>
</dbReference>
<dbReference type="PROSITE" id="PS51257">
    <property type="entry name" value="PROKAR_LIPOPROTEIN"/>
    <property type="match status" value="1"/>
</dbReference>
<evidence type="ECO:0000256" key="4">
    <source>
        <dbReference type="ARBA" id="ARBA00022553"/>
    </source>
</evidence>
<dbReference type="OrthoDB" id="6369184at2759"/>
<accession>A0A6P4YBG2</accession>
<evidence type="ECO:0000256" key="12">
    <source>
        <dbReference type="PROSITE-ProRule" id="PRU00124"/>
    </source>
</evidence>
<dbReference type="InterPro" id="IPR006202">
    <property type="entry name" value="Neur_chan_lig-bd"/>
</dbReference>
<dbReference type="CDD" id="cd07066">
    <property type="entry name" value="CRD_FZ"/>
    <property type="match status" value="2"/>
</dbReference>
<feature type="disulfide bond" evidence="12">
    <location>
        <begin position="507"/>
        <end position="522"/>
    </location>
</feature>
<dbReference type="SMART" id="SM00042">
    <property type="entry name" value="CUB"/>
    <property type="match status" value="2"/>
</dbReference>
<dbReference type="SUPFAM" id="SSF57440">
    <property type="entry name" value="Kringle-like"/>
    <property type="match status" value="1"/>
</dbReference>
<feature type="disulfide bond" evidence="12">
    <location>
        <begin position="198"/>
        <end position="213"/>
    </location>
</feature>
<dbReference type="InterPro" id="IPR006029">
    <property type="entry name" value="Neurotrans-gated_channel_TM"/>
</dbReference>
<keyword evidence="7" id="KW-0067">ATP-binding</keyword>
<feature type="transmembrane region" description="Helical" evidence="15">
    <location>
        <begin position="1190"/>
        <end position="1208"/>
    </location>
</feature>
<evidence type="ECO:0000256" key="7">
    <source>
        <dbReference type="ARBA" id="ARBA00022840"/>
    </source>
</evidence>
<keyword evidence="14" id="KW-0175">Coiled coil</keyword>
<evidence type="ECO:0000256" key="13">
    <source>
        <dbReference type="PROSITE-ProRule" id="PRU00302"/>
    </source>
</evidence>
<feature type="chain" id="PRO_5027784280" evidence="16">
    <location>
        <begin position="29"/>
        <end position="1210"/>
    </location>
</feature>
<feature type="domain" description="CUB" evidence="17">
    <location>
        <begin position="31"/>
        <end position="171"/>
    </location>
</feature>
<sequence length="1210" mass="133349">MAWRGRCGHAGLVVSVFLLLQQTAGTAASGCGRQYLGGNSGNLSSPNHPDLYPSNVDCTWTITVDIDKRVVLTFDSFDVEYHEHCNYDYVVLEGKDGDGGITENSDGDASGTYPGVAVWKRTDDGGRICGTKPDNFTVTRNYTSQNNVMAVIFRSDEWVSNTGFYATYVAVDKDPPTCSANEKVCDDLLGCVAFAKICDGADDCQDKSDEQHCACAQIPNELSMCKGVLDYAAMAYPNLYGHKNETELLMSPLLVRLRDLHATADRCHDDVFAFACSLMAPKCAETKIKPPCRIWCPDIRASCQNVNLNGQNLTDLVPDICATLPFSEDCFINRAKAVTSQQGSVGQDSVSDCGGVLRETAATFQSPNFGRGNYDNNRDCVWSIRVPTNLVPVITFHSFNLERGPADGNCPYDYVRIFDGEWPDSKFSSIKFQNGETPERLCGPLTTERVVRPESYIVSVIFSSDGQNGKEGFNASYTTRERGDLTCKRGEELCDDSALCTSLSVFCDGKFDCWDKSDEENCQCNPLQGELEELCGRREDSNFVSFPNVIGHKTATELENSPLYSSLKSLMRSSCHPHIDVFVCEMMSPSCDRSTGTSKAPCRSWCEEIRSACAGEDEWPSDFPSCQVIEGQDVSNCVQGPSARDCYHGKGANFVGTTAVTETGQSCTDWADHKYEVSNFEWANLDNNYCRNPGNVAERPWCYVGNQWEYCRVQPCSGKVCQNRGLPRNVQATPVKNFYWPGDRVTYSCNSSYSLKGPAIITCLDNSTWSSQLPTCVVNEHRQLLEDLFDVYSSEAAPSDLPVDVTAVFSGQVVNIVSLDETGPEIQTEVVIELRWIDKRLSWSPASYGNIEILQVAYERVWAPTVLLQRNADTSFTSWPVVDVTLTSGGEVIWQVQTLVTTTCDLDQYLFPYDSMTCPVCLKTDLTKGEKLSCPMEGNVTAEGNLNCSMSSQTSTGEWSVTVTADSANDTGCLQLVLQRNPTYHMCTTIAPTIILAILMAITFLIPIDKGDRLGYGMGVLLSMVVSLVVITSFLPRSTHIPFVGTFVVVSMSFMAFFMLVTLAILIMSGKEGDLPPWARTIFLRYMAQALLMGDLSKKNTMKVGGSKNVNIVSYENGSFTELWPKDETQESTVEQAKPADADLMAMISGIKNSLDSLNENIKALRQDKEEEEEVGDWVLLSQVLDRLSLIVYLVASIAAVPLSLYLGRP</sequence>
<reference evidence="22" key="1">
    <citation type="submission" date="2025-08" db="UniProtKB">
        <authorList>
            <consortium name="RefSeq"/>
        </authorList>
    </citation>
    <scope>IDENTIFICATION</scope>
    <source>
        <tissue evidence="22">Gonad</tissue>
    </source>
</reference>
<dbReference type="GO" id="GO:0005524">
    <property type="term" value="F:ATP binding"/>
    <property type="evidence" value="ECO:0007669"/>
    <property type="project" value="UniProtKB-KW"/>
</dbReference>
<dbReference type="SUPFAM" id="SSF90112">
    <property type="entry name" value="Neurotransmitter-gated ion-channel transmembrane pore"/>
    <property type="match status" value="1"/>
</dbReference>
<name>A0A6P4YBG2_BRABE</name>
<dbReference type="Gene3D" id="1.20.58.390">
    <property type="entry name" value="Neurotransmitter-gated ion-channel transmembrane domain"/>
    <property type="match status" value="1"/>
</dbReference>
<dbReference type="AlphaFoldDB" id="A0A6P4YBG2"/>
<evidence type="ECO:0000256" key="8">
    <source>
        <dbReference type="ARBA" id="ARBA00023157"/>
    </source>
</evidence>
<dbReference type="Gene3D" id="2.60.120.290">
    <property type="entry name" value="Spermadhesin, CUB domain"/>
    <property type="match status" value="2"/>
</dbReference>
<evidence type="ECO:0000256" key="5">
    <source>
        <dbReference type="ARBA" id="ARBA00022572"/>
    </source>
</evidence>
<feature type="domain" description="Sushi" evidence="20">
    <location>
        <begin position="719"/>
        <end position="778"/>
    </location>
</feature>
<dbReference type="InterPro" id="IPR020067">
    <property type="entry name" value="Frizzled_dom"/>
</dbReference>
<evidence type="ECO:0000259" key="17">
    <source>
        <dbReference type="PROSITE" id="PS01180"/>
    </source>
</evidence>
<dbReference type="InterPro" id="IPR036719">
    <property type="entry name" value="Neuro-gated_channel_TM_sf"/>
</dbReference>
<dbReference type="GO" id="GO:0005886">
    <property type="term" value="C:plasma membrane"/>
    <property type="evidence" value="ECO:0007669"/>
    <property type="project" value="UniProtKB-SubCell"/>
</dbReference>
<evidence type="ECO:0000313" key="21">
    <source>
        <dbReference type="Proteomes" id="UP000515135"/>
    </source>
</evidence>
<organism evidence="21 22">
    <name type="scientific">Branchiostoma belcheri</name>
    <name type="common">Amphioxus</name>
    <dbReference type="NCBI Taxonomy" id="7741"/>
    <lineage>
        <taxon>Eukaryota</taxon>
        <taxon>Metazoa</taxon>
        <taxon>Chordata</taxon>
        <taxon>Cephalochordata</taxon>
        <taxon>Leptocardii</taxon>
        <taxon>Amphioxiformes</taxon>
        <taxon>Branchiostomatidae</taxon>
        <taxon>Branchiostoma</taxon>
    </lineage>
</organism>
<keyword evidence="4" id="KW-0597">Phosphoprotein</keyword>
<dbReference type="Proteomes" id="UP000515135">
    <property type="component" value="Unplaced"/>
</dbReference>
<dbReference type="InterPro" id="IPR035914">
    <property type="entry name" value="Sperma_CUB_dom_sf"/>
</dbReference>
<evidence type="ECO:0000313" key="22">
    <source>
        <dbReference type="RefSeq" id="XP_019619589.1"/>
    </source>
</evidence>
<proteinExistence type="predicted"/>
<dbReference type="Pfam" id="PF01392">
    <property type="entry name" value="Fz"/>
    <property type="match status" value="2"/>
</dbReference>
<dbReference type="PROSITE" id="PS50070">
    <property type="entry name" value="KRINGLE_2"/>
    <property type="match status" value="1"/>
</dbReference>
<dbReference type="InterPro" id="IPR038050">
    <property type="entry name" value="Neuro_actylchol_rec"/>
</dbReference>